<dbReference type="SUPFAM" id="SSF75304">
    <property type="entry name" value="Amidase signature (AS) enzymes"/>
    <property type="match status" value="1"/>
</dbReference>
<dbReference type="OrthoDB" id="9811471at2"/>
<gene>
    <name evidence="2" type="ORF">CRI94_04555</name>
</gene>
<sequence length="493" mass="53238">MSAPLVDPRQFPDATDLAEAIRSGARSGESVVELHVERIERFDDTLNAAVDVLGESAWAKAEGQAASGGPLAGVPISIKETYGLKGEPVTAGSVRAPEHLPSQDAIVVQRLKKAGAVVLARGNVPEFAMTHETVNLRYGKTNNPLSPDRIPGGSSGGDAALVASGGVAFGMGPDLGGSIRYPAHCCGVVGFKPASGRVDPNGTWPPRDPNAPELFADTMMSLGPITRSVRDARLVYEIIADEPVPASYVKTPRILVPQDFEMEIREDVIDDAWSDAARALADEGNEIEKPSAFPPAGRIYSDFLNVIIRDYNRFFWKGLQTSEGEDLSVPMELFRHATGSPTVHWHFLRLLLGMQAMRPSNEEAVRSQSRLIRHRRTIREHLGDDGLLLLPTNGALAMKHGRAASYMARPGVRKLFTPTIFANAMNLPAISVPVWTRRDRSTGLVPGVQLMCAPGAEDLLFRTAETLEATLRSPASITDREAEALKDSTDTSN</sequence>
<dbReference type="InterPro" id="IPR052739">
    <property type="entry name" value="FAAH2"/>
</dbReference>
<dbReference type="Proteomes" id="UP000220102">
    <property type="component" value="Unassembled WGS sequence"/>
</dbReference>
<dbReference type="EMBL" id="PDEQ01000002">
    <property type="protein sequence ID" value="PEN14314.1"/>
    <property type="molecule type" value="Genomic_DNA"/>
</dbReference>
<accession>A0A2A8D098</accession>
<dbReference type="InterPro" id="IPR020556">
    <property type="entry name" value="Amidase_CS"/>
</dbReference>
<evidence type="ECO:0000313" key="3">
    <source>
        <dbReference type="Proteomes" id="UP000220102"/>
    </source>
</evidence>
<organism evidence="2 3">
    <name type="scientific">Longibacter salinarum</name>
    <dbReference type="NCBI Taxonomy" id="1850348"/>
    <lineage>
        <taxon>Bacteria</taxon>
        <taxon>Pseudomonadati</taxon>
        <taxon>Rhodothermota</taxon>
        <taxon>Rhodothermia</taxon>
        <taxon>Rhodothermales</taxon>
        <taxon>Salisaetaceae</taxon>
        <taxon>Longibacter</taxon>
    </lineage>
</organism>
<name>A0A2A8D098_9BACT</name>
<dbReference type="GO" id="GO:0012505">
    <property type="term" value="C:endomembrane system"/>
    <property type="evidence" value="ECO:0007669"/>
    <property type="project" value="TreeGrafter"/>
</dbReference>
<evidence type="ECO:0000259" key="1">
    <source>
        <dbReference type="Pfam" id="PF01425"/>
    </source>
</evidence>
<dbReference type="RefSeq" id="WP_098074492.1">
    <property type="nucleotide sequence ID" value="NZ_PDEQ01000002.1"/>
</dbReference>
<reference evidence="2 3" key="1">
    <citation type="submission" date="2017-10" db="EMBL/GenBank/DDBJ databases">
        <title>Draft genome of Longibacter Salinarum.</title>
        <authorList>
            <person name="Goh K.M."/>
            <person name="Shamsir M.S."/>
            <person name="Lim S.W."/>
        </authorList>
    </citation>
    <scope>NUCLEOTIDE SEQUENCE [LARGE SCALE GENOMIC DNA]</scope>
    <source>
        <strain evidence="2 3">KCTC 52045</strain>
    </source>
</reference>
<protein>
    <recommendedName>
        <fullName evidence="1">Amidase domain-containing protein</fullName>
    </recommendedName>
</protein>
<dbReference type="InterPro" id="IPR023631">
    <property type="entry name" value="Amidase_dom"/>
</dbReference>
<evidence type="ECO:0000313" key="2">
    <source>
        <dbReference type="EMBL" id="PEN14314.1"/>
    </source>
</evidence>
<dbReference type="PANTHER" id="PTHR43372">
    <property type="entry name" value="FATTY-ACID AMIDE HYDROLASE"/>
    <property type="match status" value="1"/>
</dbReference>
<keyword evidence="3" id="KW-1185">Reference proteome</keyword>
<dbReference type="InterPro" id="IPR036928">
    <property type="entry name" value="AS_sf"/>
</dbReference>
<dbReference type="PANTHER" id="PTHR43372:SF4">
    <property type="entry name" value="FATTY-ACID AMIDE HYDROLASE 2"/>
    <property type="match status" value="1"/>
</dbReference>
<dbReference type="Pfam" id="PF01425">
    <property type="entry name" value="Amidase"/>
    <property type="match status" value="1"/>
</dbReference>
<dbReference type="AlphaFoldDB" id="A0A2A8D098"/>
<comment type="caution">
    <text evidence="2">The sequence shown here is derived from an EMBL/GenBank/DDBJ whole genome shotgun (WGS) entry which is preliminary data.</text>
</comment>
<proteinExistence type="predicted"/>
<feature type="domain" description="Amidase" evidence="1">
    <location>
        <begin position="31"/>
        <end position="460"/>
    </location>
</feature>
<dbReference type="Gene3D" id="3.90.1300.10">
    <property type="entry name" value="Amidase signature (AS) domain"/>
    <property type="match status" value="1"/>
</dbReference>
<dbReference type="PROSITE" id="PS00571">
    <property type="entry name" value="AMIDASES"/>
    <property type="match status" value="1"/>
</dbReference>